<keyword evidence="1" id="KW-0808">Transferase</keyword>
<dbReference type="eggNOG" id="arCOG01790">
    <property type="taxonomic scope" value="Archaea"/>
</dbReference>
<evidence type="ECO:0000313" key="3">
    <source>
        <dbReference type="EMBL" id="AIF69857.1"/>
    </source>
</evidence>
<dbReference type="Pfam" id="PF13649">
    <property type="entry name" value="Methyltransf_25"/>
    <property type="match status" value="1"/>
</dbReference>
<dbReference type="RefSeq" id="WP_048165370.1">
    <property type="nucleotide sequence ID" value="NZ_CP006019.1"/>
</dbReference>
<dbReference type="Proteomes" id="UP000027981">
    <property type="component" value="Chromosome"/>
</dbReference>
<keyword evidence="3" id="KW-0830">Ubiquinone</keyword>
<dbReference type="InterPro" id="IPR029063">
    <property type="entry name" value="SAM-dependent_MTases_sf"/>
</dbReference>
<sequence length="240" mass="27643">MFKNLGYTFEPTYKEKLWMYDPRSEVGKKKMGKQRELLERFLPIKSGKALDVGCGMGISTFALENLGFEVVGIDVQEELVEEAKEIAKEFKYNAEFRVMDGKKLDFPDESFDLVALLGNPLPHLSVYDFDKIVQEAFRVLKPNGVLFLEYADWVKLLHDGYKHVLVEDPFLSFHVSLNTVKGQVERLFINLEKGYFFRVKINVWAPWIVEFILRKAGFDVKTHYLGTFSVVTVGRKPSGV</sequence>
<dbReference type="EMBL" id="CP006019">
    <property type="protein sequence ID" value="AIF69857.1"/>
    <property type="molecule type" value="Genomic_DNA"/>
</dbReference>
<dbReference type="HOGENOM" id="CLU_102060_0_0_2"/>
<name>A0A075LV38_9EURY</name>
<dbReference type="KEGG" id="ppac:PAP_07335"/>
<organism evidence="3 4">
    <name type="scientific">Palaeococcus pacificus DY20341</name>
    <dbReference type="NCBI Taxonomy" id="1343739"/>
    <lineage>
        <taxon>Archaea</taxon>
        <taxon>Methanobacteriati</taxon>
        <taxon>Methanobacteriota</taxon>
        <taxon>Thermococci</taxon>
        <taxon>Thermococcales</taxon>
        <taxon>Thermococcaceae</taxon>
        <taxon>Palaeococcus</taxon>
    </lineage>
</organism>
<gene>
    <name evidence="3" type="ORF">PAP_07335</name>
</gene>
<evidence type="ECO:0000313" key="4">
    <source>
        <dbReference type="Proteomes" id="UP000027981"/>
    </source>
</evidence>
<evidence type="ECO:0000259" key="2">
    <source>
        <dbReference type="Pfam" id="PF13649"/>
    </source>
</evidence>
<keyword evidence="4" id="KW-1185">Reference proteome</keyword>
<reference evidence="4" key="1">
    <citation type="submission" date="2013-06" db="EMBL/GenBank/DDBJ databases">
        <title>Complete Genome Sequence of Hyperthermophilic Palaeococcus pacificus DY20341T, Isolated from a Deep-Sea Hydrothermal Sediments.</title>
        <authorList>
            <person name="Zeng X."/>
            <person name="Shao Z."/>
        </authorList>
    </citation>
    <scope>NUCLEOTIDE SEQUENCE [LARGE SCALE GENOMIC DNA]</scope>
    <source>
        <strain evidence="4">DY20341</strain>
    </source>
</reference>
<dbReference type="PANTHER" id="PTHR43861">
    <property type="entry name" value="TRANS-ACONITATE 2-METHYLTRANSFERASE-RELATED"/>
    <property type="match status" value="1"/>
</dbReference>
<accession>A0A075LV38</accession>
<dbReference type="CDD" id="cd02440">
    <property type="entry name" value="AdoMet_MTases"/>
    <property type="match status" value="1"/>
</dbReference>
<dbReference type="GeneID" id="24842576"/>
<protein>
    <submittedName>
        <fullName evidence="3">Ubiquinone biosynthesis protein UbiE</fullName>
    </submittedName>
</protein>
<proteinExistence type="predicted"/>
<dbReference type="SUPFAM" id="SSF53335">
    <property type="entry name" value="S-adenosyl-L-methionine-dependent methyltransferases"/>
    <property type="match status" value="1"/>
</dbReference>
<dbReference type="InterPro" id="IPR041698">
    <property type="entry name" value="Methyltransf_25"/>
</dbReference>
<reference evidence="3 4" key="2">
    <citation type="journal article" date="2015" name="Genome Announc.">
        <title>Complete Genome Sequence of Hyperthermophilic Piezophilic Archaeon Palaeococcus pacificus DY20341T, Isolated from Deep-Sea Hydrothermal Sediments.</title>
        <authorList>
            <person name="Zeng X."/>
            <person name="Jebbar M."/>
            <person name="Shao Z."/>
        </authorList>
    </citation>
    <scope>NUCLEOTIDE SEQUENCE [LARGE SCALE GENOMIC DNA]</scope>
    <source>
        <strain evidence="3 4">DY20341</strain>
    </source>
</reference>
<dbReference type="GO" id="GO:0016740">
    <property type="term" value="F:transferase activity"/>
    <property type="evidence" value="ECO:0007669"/>
    <property type="project" value="UniProtKB-KW"/>
</dbReference>
<dbReference type="Gene3D" id="3.40.50.150">
    <property type="entry name" value="Vaccinia Virus protein VP39"/>
    <property type="match status" value="1"/>
</dbReference>
<dbReference type="STRING" id="1343739.PAP_07335"/>
<dbReference type="OrthoDB" id="147504at2157"/>
<feature type="domain" description="Methyltransferase" evidence="2">
    <location>
        <begin position="50"/>
        <end position="144"/>
    </location>
</feature>
<evidence type="ECO:0000256" key="1">
    <source>
        <dbReference type="ARBA" id="ARBA00022679"/>
    </source>
</evidence>
<dbReference type="AlphaFoldDB" id="A0A075LV38"/>